<evidence type="ECO:0000313" key="2">
    <source>
        <dbReference type="Proteomes" id="UP000652219"/>
    </source>
</evidence>
<dbReference type="Proteomes" id="UP000652219">
    <property type="component" value="Unassembled WGS sequence"/>
</dbReference>
<comment type="caution">
    <text evidence="1">The sequence shown here is derived from an EMBL/GenBank/DDBJ whole genome shotgun (WGS) entry which is preliminary data.</text>
</comment>
<proteinExistence type="predicted"/>
<reference evidence="1 2" key="1">
    <citation type="journal article" date="2020" name="Phytopathology">
        <title>Genome Sequence Resources of Colletotrichum truncatum, C. plurivorum, C. musicola, and C. sojae: Four Species Pathogenic to Soybean (Glycine max).</title>
        <authorList>
            <person name="Rogerio F."/>
            <person name="Boufleur T.R."/>
            <person name="Ciampi-Guillardi M."/>
            <person name="Sukno S.A."/>
            <person name="Thon M.R."/>
            <person name="Massola Junior N.S."/>
            <person name="Baroncelli R."/>
        </authorList>
    </citation>
    <scope>NUCLEOTIDE SEQUENCE [LARGE SCALE GENOMIC DNA]</scope>
    <source>
        <strain evidence="1 2">LFN0009</strain>
    </source>
</reference>
<dbReference type="EMBL" id="WIGN01000676">
    <property type="protein sequence ID" value="KAF6785748.1"/>
    <property type="molecule type" value="Genomic_DNA"/>
</dbReference>
<gene>
    <name evidence="1" type="ORF">CSOJ01_15539</name>
</gene>
<organism evidence="1 2">
    <name type="scientific">Colletotrichum sojae</name>
    <dbReference type="NCBI Taxonomy" id="2175907"/>
    <lineage>
        <taxon>Eukaryota</taxon>
        <taxon>Fungi</taxon>
        <taxon>Dikarya</taxon>
        <taxon>Ascomycota</taxon>
        <taxon>Pezizomycotina</taxon>
        <taxon>Sordariomycetes</taxon>
        <taxon>Hypocreomycetidae</taxon>
        <taxon>Glomerellales</taxon>
        <taxon>Glomerellaceae</taxon>
        <taxon>Colletotrichum</taxon>
        <taxon>Colletotrichum orchidearum species complex</taxon>
    </lineage>
</organism>
<accession>A0A8H6IM26</accession>
<sequence>MDVLPLWPLGPFGATDAWDTSTPLWPNIDIEDVCFEADGSSSPFASMSSSLSIGPDINGQAIETHPNVTGISFESDLQTLEDKKYRFWDHGRAFPPVDFYLNLLYNDDDYDRVKNLVARFHHFISGLAAEEADEAWNHLRAMQAQTEPLSSPDGSNMSELSATSSLRKVNDAYLRHARQRAGLAVEEDPSWPKDDGKKREYVKLLFDAITNTANFHEARKAKAKAASYNTASRGKAPSASERVLADDGKTAVDRLKAVLHYKMSKLGVELVSWKILQGHTMRALWAGERTNSQWDVYEKFEDRWRTIRENMFDCKMMLHSVTRADWVAKLAGAPMRERKNKLDNDIINARKGAQLKAGARKIQEGCQNGV</sequence>
<name>A0A8H6IM26_9PEZI</name>
<dbReference type="AlphaFoldDB" id="A0A8H6IM26"/>
<evidence type="ECO:0000313" key="1">
    <source>
        <dbReference type="EMBL" id="KAF6785748.1"/>
    </source>
</evidence>
<keyword evidence="2" id="KW-1185">Reference proteome</keyword>
<protein>
    <submittedName>
        <fullName evidence="1">Uncharacterized protein</fullName>
    </submittedName>
</protein>